<dbReference type="PANTHER" id="PTHR42886">
    <property type="entry name" value="RE40534P-RELATED"/>
    <property type="match status" value="1"/>
</dbReference>
<reference evidence="2 3" key="2">
    <citation type="submission" date="2018-04" db="EMBL/GenBank/DDBJ databases">
        <title>Thauera lacus sp. nov., isolated from an saline lake in Inner Mongolia, China.</title>
        <authorList>
            <person name="Liang Q.-Y."/>
        </authorList>
    </citation>
    <scope>NUCLEOTIDE SEQUENCE [LARGE SCALE GENOMIC DNA]</scope>
    <source>
        <strain evidence="2 3">D20</strain>
    </source>
</reference>
<dbReference type="SUPFAM" id="SSF53474">
    <property type="entry name" value="alpha/beta-Hydrolases"/>
    <property type="match status" value="1"/>
</dbReference>
<accession>A0A2T4IDK6</accession>
<evidence type="ECO:0000313" key="2">
    <source>
        <dbReference type="EMBL" id="PTD95857.1"/>
    </source>
</evidence>
<dbReference type="Gene3D" id="3.40.50.1820">
    <property type="entry name" value="alpha/beta hydrolase"/>
    <property type="match status" value="1"/>
</dbReference>
<dbReference type="AlphaFoldDB" id="A0A2T4IDK6"/>
<dbReference type="GO" id="GO:0055088">
    <property type="term" value="P:lipid homeostasis"/>
    <property type="evidence" value="ECO:0007669"/>
    <property type="project" value="TreeGrafter"/>
</dbReference>
<comment type="caution">
    <text evidence="2">The sequence shown here is derived from an EMBL/GenBank/DDBJ whole genome shotgun (WGS) entry which is preliminary data.</text>
</comment>
<proteinExistence type="predicted"/>
<name>A0A2T4IDK6_9RHOO</name>
<dbReference type="RefSeq" id="WP_107494098.1">
    <property type="nucleotide sequence ID" value="NZ_PZKC01000010.1"/>
</dbReference>
<keyword evidence="2" id="KW-0378">Hydrolase</keyword>
<dbReference type="Proteomes" id="UP000241193">
    <property type="component" value="Unassembled WGS sequence"/>
</dbReference>
<dbReference type="InterPro" id="IPR000073">
    <property type="entry name" value="AB_hydrolase_1"/>
</dbReference>
<reference evidence="2 3" key="1">
    <citation type="submission" date="2018-03" db="EMBL/GenBank/DDBJ databases">
        <authorList>
            <person name="Keele B.F."/>
        </authorList>
    </citation>
    <scope>NUCLEOTIDE SEQUENCE [LARGE SCALE GENOMIC DNA]</scope>
    <source>
        <strain evidence="2 3">D20</strain>
    </source>
</reference>
<dbReference type="OrthoDB" id="9806902at2"/>
<dbReference type="PANTHER" id="PTHR42886:SF42">
    <property type="entry name" value="ALPHA_BETA-HYDROLASES SUPERFAMILY PROTEIN"/>
    <property type="match status" value="1"/>
</dbReference>
<evidence type="ECO:0000259" key="1">
    <source>
        <dbReference type="Pfam" id="PF12697"/>
    </source>
</evidence>
<dbReference type="GO" id="GO:0006654">
    <property type="term" value="P:phosphatidic acid biosynthetic process"/>
    <property type="evidence" value="ECO:0007669"/>
    <property type="project" value="TreeGrafter"/>
</dbReference>
<dbReference type="Pfam" id="PF12697">
    <property type="entry name" value="Abhydrolase_6"/>
    <property type="match status" value="1"/>
</dbReference>
<protein>
    <submittedName>
        <fullName evidence="2">Alpha/beta hydrolase</fullName>
    </submittedName>
</protein>
<dbReference type="GO" id="GO:0042171">
    <property type="term" value="F:lysophosphatidic acid acyltransferase activity"/>
    <property type="evidence" value="ECO:0007669"/>
    <property type="project" value="TreeGrafter"/>
</dbReference>
<keyword evidence="3" id="KW-1185">Reference proteome</keyword>
<organism evidence="2 3">
    <name type="scientific">Pseudothauera lacus</name>
    <dbReference type="NCBI Taxonomy" id="2136175"/>
    <lineage>
        <taxon>Bacteria</taxon>
        <taxon>Pseudomonadati</taxon>
        <taxon>Pseudomonadota</taxon>
        <taxon>Betaproteobacteria</taxon>
        <taxon>Rhodocyclales</taxon>
        <taxon>Zoogloeaceae</taxon>
        <taxon>Pseudothauera</taxon>
    </lineage>
</organism>
<dbReference type="EMBL" id="PZKC01000010">
    <property type="protein sequence ID" value="PTD95857.1"/>
    <property type="molecule type" value="Genomic_DNA"/>
</dbReference>
<feature type="domain" description="AB hydrolase-1" evidence="1">
    <location>
        <begin position="26"/>
        <end position="257"/>
    </location>
</feature>
<evidence type="ECO:0000313" key="3">
    <source>
        <dbReference type="Proteomes" id="UP000241193"/>
    </source>
</evidence>
<gene>
    <name evidence="2" type="ORF">C8261_12750</name>
</gene>
<dbReference type="GO" id="GO:0052689">
    <property type="term" value="F:carboxylic ester hydrolase activity"/>
    <property type="evidence" value="ECO:0007669"/>
    <property type="project" value="TreeGrafter"/>
</dbReference>
<dbReference type="InterPro" id="IPR029058">
    <property type="entry name" value="AB_hydrolase_fold"/>
</dbReference>
<sequence length="268" mass="29675">MNTSRFGELEVLCHTPAGQPARPTPLLFVHGAYTAAWCWDEHFLPWFAARGWTSYALSLSGHGGSRASTPLDAFSLDDYVADLGEVVAALPETPVLIGHSMGGMVVQKYLERSDVPAVVLMSSVPPQGLMGSAMGLMFKKPSLLADLNRIMGGGQPQLDSLRDALFHQPIDDATLLRYYRLSQPESHRAIWDMTLFNLPRPALMHRPPMLILGAEHDHLIPPDQVLMTATVYGRQAEIFADMGHGMMLERDWEKVAAFIAGWLDERQL</sequence>